<sequence length="139" mass="15543">MPVLKKELGKPALLQQAFHTHTATAYQELYDCTLTSGNYQQWSEPEHKAPQVGPNQHQGERDTKGIGKGMDPRHLSTTASTTMLRATTNCMASARTEEVLIPPPNCCMLLLHKARTLKFMRSEFKVKAHFALNSAGKRH</sequence>
<proteinExistence type="predicted"/>
<dbReference type="EMBL" id="KB743145">
    <property type="protein sequence ID" value="EOB00909.1"/>
    <property type="molecule type" value="Genomic_DNA"/>
</dbReference>
<feature type="region of interest" description="Disordered" evidence="1">
    <location>
        <begin position="42"/>
        <end position="74"/>
    </location>
</feature>
<accession>R0L5P6</accession>
<organism evidence="2 3">
    <name type="scientific">Anas platyrhynchos</name>
    <name type="common">Mallard</name>
    <name type="synonym">Anas boschas</name>
    <dbReference type="NCBI Taxonomy" id="8839"/>
    <lineage>
        <taxon>Eukaryota</taxon>
        <taxon>Metazoa</taxon>
        <taxon>Chordata</taxon>
        <taxon>Craniata</taxon>
        <taxon>Vertebrata</taxon>
        <taxon>Euteleostomi</taxon>
        <taxon>Archelosauria</taxon>
        <taxon>Archosauria</taxon>
        <taxon>Dinosauria</taxon>
        <taxon>Saurischia</taxon>
        <taxon>Theropoda</taxon>
        <taxon>Coelurosauria</taxon>
        <taxon>Aves</taxon>
        <taxon>Neognathae</taxon>
        <taxon>Galloanserae</taxon>
        <taxon>Anseriformes</taxon>
        <taxon>Anatidae</taxon>
        <taxon>Anatinae</taxon>
        <taxon>Anas</taxon>
    </lineage>
</organism>
<evidence type="ECO:0000313" key="3">
    <source>
        <dbReference type="Proteomes" id="UP000296049"/>
    </source>
</evidence>
<protein>
    <submittedName>
        <fullName evidence="2">Uncharacterized protein</fullName>
    </submittedName>
</protein>
<feature type="compositionally biased region" description="Basic and acidic residues" evidence="1">
    <location>
        <begin position="58"/>
        <end position="74"/>
    </location>
</feature>
<dbReference type="Proteomes" id="UP000296049">
    <property type="component" value="Unassembled WGS sequence"/>
</dbReference>
<evidence type="ECO:0000256" key="1">
    <source>
        <dbReference type="SAM" id="MobiDB-lite"/>
    </source>
</evidence>
<gene>
    <name evidence="2" type="ORF">Anapl_00463</name>
</gene>
<reference evidence="3" key="1">
    <citation type="journal article" date="2013" name="Nat. Genet.">
        <title>The duck genome and transcriptome provide insight into an avian influenza virus reservoir species.</title>
        <authorList>
            <person name="Huang Y."/>
            <person name="Li Y."/>
            <person name="Burt D.W."/>
            <person name="Chen H."/>
            <person name="Zhang Y."/>
            <person name="Qian W."/>
            <person name="Kim H."/>
            <person name="Gan S."/>
            <person name="Zhao Y."/>
            <person name="Li J."/>
            <person name="Yi K."/>
            <person name="Feng H."/>
            <person name="Zhu P."/>
            <person name="Li B."/>
            <person name="Liu Q."/>
            <person name="Fairley S."/>
            <person name="Magor K.E."/>
            <person name="Du Z."/>
            <person name="Hu X."/>
            <person name="Goodman L."/>
            <person name="Tafer H."/>
            <person name="Vignal A."/>
            <person name="Lee T."/>
            <person name="Kim K.W."/>
            <person name="Sheng Z."/>
            <person name="An Y."/>
            <person name="Searle S."/>
            <person name="Herrero J."/>
            <person name="Groenen M.A."/>
            <person name="Crooijmans R.P."/>
            <person name="Faraut T."/>
            <person name="Cai Q."/>
            <person name="Webster R.G."/>
            <person name="Aldridge J.R."/>
            <person name="Warren W.C."/>
            <person name="Bartschat S."/>
            <person name="Kehr S."/>
            <person name="Marz M."/>
            <person name="Stadler P.F."/>
            <person name="Smith J."/>
            <person name="Kraus R.H."/>
            <person name="Zhao Y."/>
            <person name="Ren L."/>
            <person name="Fei J."/>
            <person name="Morisson M."/>
            <person name="Kaiser P."/>
            <person name="Griffin D.K."/>
            <person name="Rao M."/>
            <person name="Pitel F."/>
            <person name="Wang J."/>
            <person name="Li N."/>
        </authorList>
    </citation>
    <scope>NUCLEOTIDE SEQUENCE [LARGE SCALE GENOMIC DNA]</scope>
</reference>
<dbReference type="AlphaFoldDB" id="R0L5P6"/>
<evidence type="ECO:0000313" key="2">
    <source>
        <dbReference type="EMBL" id="EOB00909.1"/>
    </source>
</evidence>
<keyword evidence="3" id="KW-1185">Reference proteome</keyword>
<name>R0L5P6_ANAPL</name>